<proteinExistence type="predicted"/>
<evidence type="ECO:0000256" key="1">
    <source>
        <dbReference type="SAM" id="MobiDB-lite"/>
    </source>
</evidence>
<dbReference type="AlphaFoldDB" id="A0AAV9GL28"/>
<feature type="compositionally biased region" description="Polar residues" evidence="1">
    <location>
        <begin position="63"/>
        <end position="79"/>
    </location>
</feature>
<protein>
    <submittedName>
        <fullName evidence="2">Uncharacterized protein</fullName>
    </submittedName>
</protein>
<evidence type="ECO:0000313" key="3">
    <source>
        <dbReference type="Proteomes" id="UP001321760"/>
    </source>
</evidence>
<keyword evidence="3" id="KW-1185">Reference proteome</keyword>
<evidence type="ECO:0000313" key="2">
    <source>
        <dbReference type="EMBL" id="KAK4448381.1"/>
    </source>
</evidence>
<organism evidence="2 3">
    <name type="scientific">Podospora aff. communis PSN243</name>
    <dbReference type="NCBI Taxonomy" id="3040156"/>
    <lineage>
        <taxon>Eukaryota</taxon>
        <taxon>Fungi</taxon>
        <taxon>Dikarya</taxon>
        <taxon>Ascomycota</taxon>
        <taxon>Pezizomycotina</taxon>
        <taxon>Sordariomycetes</taxon>
        <taxon>Sordariomycetidae</taxon>
        <taxon>Sordariales</taxon>
        <taxon>Podosporaceae</taxon>
        <taxon>Podospora</taxon>
    </lineage>
</organism>
<accession>A0AAV9GL28</accession>
<comment type="caution">
    <text evidence="2">The sequence shown here is derived from an EMBL/GenBank/DDBJ whole genome shotgun (WGS) entry which is preliminary data.</text>
</comment>
<feature type="region of interest" description="Disordered" evidence="1">
    <location>
        <begin position="52"/>
        <end position="80"/>
    </location>
</feature>
<reference evidence="2" key="2">
    <citation type="submission" date="2023-05" db="EMBL/GenBank/DDBJ databases">
        <authorList>
            <consortium name="Lawrence Berkeley National Laboratory"/>
            <person name="Steindorff A."/>
            <person name="Hensen N."/>
            <person name="Bonometti L."/>
            <person name="Westerberg I."/>
            <person name="Brannstrom I.O."/>
            <person name="Guillou S."/>
            <person name="Cros-Aarteil S."/>
            <person name="Calhoun S."/>
            <person name="Haridas S."/>
            <person name="Kuo A."/>
            <person name="Mondo S."/>
            <person name="Pangilinan J."/>
            <person name="Riley R."/>
            <person name="Labutti K."/>
            <person name="Andreopoulos B."/>
            <person name="Lipzen A."/>
            <person name="Chen C."/>
            <person name="Yanf M."/>
            <person name="Daum C."/>
            <person name="Ng V."/>
            <person name="Clum A."/>
            <person name="Ohm R."/>
            <person name="Martin F."/>
            <person name="Silar P."/>
            <person name="Natvig D."/>
            <person name="Lalanne C."/>
            <person name="Gautier V."/>
            <person name="Ament-Velasquez S.L."/>
            <person name="Kruys A."/>
            <person name="Hutchinson M.I."/>
            <person name="Powell A.J."/>
            <person name="Barry K."/>
            <person name="Miller A.N."/>
            <person name="Grigoriev I.V."/>
            <person name="Debuchy R."/>
            <person name="Gladieux P."/>
            <person name="Thoren M.H."/>
            <person name="Johannesson H."/>
        </authorList>
    </citation>
    <scope>NUCLEOTIDE SEQUENCE</scope>
    <source>
        <strain evidence="2">PSN243</strain>
    </source>
</reference>
<gene>
    <name evidence="2" type="ORF">QBC34DRAFT_465751</name>
</gene>
<sequence length="229" mass="25763">MSPSKAALPDMDYCLFAGHRSSNDLLRRCSRRQSGTQLTFFRWQSYKDSHRTTSRSDKINQGRPAQSSWSSASIRTHQTPPYAPRDKMLLQYILTIVGLACGIVSGSPIEPSTESKPWNDTSTDATNDLAARWVTFPNVDEWAGPDCQTDYLGGRELRPYQPCYAIKARAQSFHVTESPYCFVRFWQFQGCTGSFYEFRADGNAHCIKSDLGNGHFRALGSMSFRCALG</sequence>
<dbReference type="Proteomes" id="UP001321760">
    <property type="component" value="Unassembled WGS sequence"/>
</dbReference>
<name>A0AAV9GL28_9PEZI</name>
<reference evidence="2" key="1">
    <citation type="journal article" date="2023" name="Mol. Phylogenet. Evol.">
        <title>Genome-scale phylogeny and comparative genomics of the fungal order Sordariales.</title>
        <authorList>
            <person name="Hensen N."/>
            <person name="Bonometti L."/>
            <person name="Westerberg I."/>
            <person name="Brannstrom I.O."/>
            <person name="Guillou S."/>
            <person name="Cros-Aarteil S."/>
            <person name="Calhoun S."/>
            <person name="Haridas S."/>
            <person name="Kuo A."/>
            <person name="Mondo S."/>
            <person name="Pangilinan J."/>
            <person name="Riley R."/>
            <person name="LaButti K."/>
            <person name="Andreopoulos B."/>
            <person name="Lipzen A."/>
            <person name="Chen C."/>
            <person name="Yan M."/>
            <person name="Daum C."/>
            <person name="Ng V."/>
            <person name="Clum A."/>
            <person name="Steindorff A."/>
            <person name="Ohm R.A."/>
            <person name="Martin F."/>
            <person name="Silar P."/>
            <person name="Natvig D.O."/>
            <person name="Lalanne C."/>
            <person name="Gautier V."/>
            <person name="Ament-Velasquez S.L."/>
            <person name="Kruys A."/>
            <person name="Hutchinson M.I."/>
            <person name="Powell A.J."/>
            <person name="Barry K."/>
            <person name="Miller A.N."/>
            <person name="Grigoriev I.V."/>
            <person name="Debuchy R."/>
            <person name="Gladieux P."/>
            <person name="Hiltunen Thoren M."/>
            <person name="Johannesson H."/>
        </authorList>
    </citation>
    <scope>NUCLEOTIDE SEQUENCE</scope>
    <source>
        <strain evidence="2">PSN243</strain>
    </source>
</reference>
<dbReference type="EMBL" id="MU865943">
    <property type="protein sequence ID" value="KAK4448381.1"/>
    <property type="molecule type" value="Genomic_DNA"/>
</dbReference>